<dbReference type="Proteomes" id="UP000571950">
    <property type="component" value="Unassembled WGS sequence"/>
</dbReference>
<dbReference type="InterPro" id="IPR011042">
    <property type="entry name" value="6-blade_b-propeller_TolB-like"/>
</dbReference>
<dbReference type="PANTHER" id="PTHR10907">
    <property type="entry name" value="REGUCALCIN"/>
    <property type="match status" value="1"/>
</dbReference>
<feature type="binding site" evidence="3">
    <location>
        <position position="100"/>
    </location>
    <ligand>
        <name>substrate</name>
    </ligand>
</feature>
<dbReference type="GO" id="GO:0005509">
    <property type="term" value="F:calcium ion binding"/>
    <property type="evidence" value="ECO:0007669"/>
    <property type="project" value="TreeGrafter"/>
</dbReference>
<evidence type="ECO:0000256" key="3">
    <source>
        <dbReference type="PIRSR" id="PIRSR605511-2"/>
    </source>
</evidence>
<feature type="active site" description="Proton donor/acceptor" evidence="2">
    <location>
        <position position="196"/>
    </location>
</feature>
<dbReference type="PANTHER" id="PTHR10907:SF47">
    <property type="entry name" value="REGUCALCIN"/>
    <property type="match status" value="1"/>
</dbReference>
<feature type="binding site" evidence="3">
    <location>
        <position position="146"/>
    </location>
    <ligand>
        <name>a divalent metal cation</name>
        <dbReference type="ChEBI" id="CHEBI:60240"/>
    </ligand>
</feature>
<feature type="binding site" evidence="3">
    <location>
        <position position="15"/>
    </location>
    <ligand>
        <name>a divalent metal cation</name>
        <dbReference type="ChEBI" id="CHEBI:60240"/>
    </ligand>
</feature>
<gene>
    <name evidence="5" type="ORF">GGR43_002620</name>
</gene>
<dbReference type="Pfam" id="PF08450">
    <property type="entry name" value="SGL"/>
    <property type="match status" value="1"/>
</dbReference>
<dbReference type="InterPro" id="IPR005511">
    <property type="entry name" value="SMP-30"/>
</dbReference>
<dbReference type="RefSeq" id="WP_188072393.1">
    <property type="nucleotide sequence ID" value="NZ_BSPS01000062.1"/>
</dbReference>
<dbReference type="SUPFAM" id="SSF63829">
    <property type="entry name" value="Calcium-dependent phosphotriesterase"/>
    <property type="match status" value="1"/>
</dbReference>
<evidence type="ECO:0000256" key="1">
    <source>
        <dbReference type="ARBA" id="ARBA00008853"/>
    </source>
</evidence>
<organism evidence="5 6">
    <name type="scientific">Sphingobium jiangsuense</name>
    <dbReference type="NCBI Taxonomy" id="870476"/>
    <lineage>
        <taxon>Bacteria</taxon>
        <taxon>Pseudomonadati</taxon>
        <taxon>Pseudomonadota</taxon>
        <taxon>Alphaproteobacteria</taxon>
        <taxon>Sphingomonadales</taxon>
        <taxon>Sphingomonadaceae</taxon>
        <taxon>Sphingobium</taxon>
    </lineage>
</organism>
<protein>
    <submittedName>
        <fullName evidence="5">Sugar lactone lactonase YvrE</fullName>
    </submittedName>
</protein>
<feature type="binding site" evidence="3">
    <location>
        <position position="196"/>
    </location>
    <ligand>
        <name>a divalent metal cation</name>
        <dbReference type="ChEBI" id="CHEBI:60240"/>
    </ligand>
</feature>
<sequence length="294" mass="31968">MKIHALDAPRCLVGEGPVWDVQDQALYYVDIVGRKVHRLDHASGAVRSWDVPGVIGSMALRRDGGALVALADGLYGLDFETGAVTPLHRPEGLDRRVQFNDGKVDRRGRFIVGTTDSMAKEPLGTIYSFDVDHRLTPIDSDIIISNGPCWSPDDRTFYFSDSGRHSIYAFDYDIETGRTANRRLFATTQELGGIPDGATVDADGLMWMAICEGGKVVAYRPDGRIERIVEVPGITLTASVMFGGPDLDLLYVTSIDPLALKALGMDKPAEELGGRTFVIEGLGARGLPEPRYAG</sequence>
<keyword evidence="3" id="KW-0479">Metal-binding</keyword>
<evidence type="ECO:0000313" key="5">
    <source>
        <dbReference type="EMBL" id="MBB3926897.1"/>
    </source>
</evidence>
<comment type="cofactor">
    <cofactor evidence="3">
        <name>Zn(2+)</name>
        <dbReference type="ChEBI" id="CHEBI:29105"/>
    </cofactor>
    <text evidence="3">Binds 1 divalent metal cation per subunit.</text>
</comment>
<dbReference type="InterPro" id="IPR013658">
    <property type="entry name" value="SGL"/>
</dbReference>
<comment type="similarity">
    <text evidence="1">Belongs to the SMP-30/CGR1 family.</text>
</comment>
<accession>A0A7W6BKU4</accession>
<evidence type="ECO:0000313" key="6">
    <source>
        <dbReference type="Proteomes" id="UP000571950"/>
    </source>
</evidence>
<dbReference type="Gene3D" id="2.120.10.30">
    <property type="entry name" value="TolB, C-terminal domain"/>
    <property type="match status" value="1"/>
</dbReference>
<evidence type="ECO:0000259" key="4">
    <source>
        <dbReference type="Pfam" id="PF08450"/>
    </source>
</evidence>
<keyword evidence="6" id="KW-1185">Reference proteome</keyword>
<dbReference type="GO" id="GO:0019853">
    <property type="term" value="P:L-ascorbic acid biosynthetic process"/>
    <property type="evidence" value="ECO:0007669"/>
    <property type="project" value="TreeGrafter"/>
</dbReference>
<comment type="caution">
    <text evidence="5">The sequence shown here is derived from an EMBL/GenBank/DDBJ whole genome shotgun (WGS) entry which is preliminary data.</text>
</comment>
<reference evidence="5 6" key="1">
    <citation type="submission" date="2020-08" db="EMBL/GenBank/DDBJ databases">
        <title>Genomic Encyclopedia of Type Strains, Phase IV (KMG-IV): sequencing the most valuable type-strain genomes for metagenomic binning, comparative biology and taxonomic classification.</title>
        <authorList>
            <person name="Goeker M."/>
        </authorList>
    </citation>
    <scope>NUCLEOTIDE SEQUENCE [LARGE SCALE GENOMIC DNA]</scope>
    <source>
        <strain evidence="5 6">DSM 26189</strain>
    </source>
</reference>
<dbReference type="GO" id="GO:0004341">
    <property type="term" value="F:gluconolactonase activity"/>
    <property type="evidence" value="ECO:0007669"/>
    <property type="project" value="TreeGrafter"/>
</dbReference>
<evidence type="ECO:0000256" key="2">
    <source>
        <dbReference type="PIRSR" id="PIRSR605511-1"/>
    </source>
</evidence>
<dbReference type="EMBL" id="JACIDT010000008">
    <property type="protein sequence ID" value="MBB3926897.1"/>
    <property type="molecule type" value="Genomic_DNA"/>
</dbReference>
<dbReference type="PRINTS" id="PR01790">
    <property type="entry name" value="SMP30FAMILY"/>
</dbReference>
<feature type="domain" description="SMP-30/Gluconolactonase/LRE-like region" evidence="4">
    <location>
        <begin position="13"/>
        <end position="255"/>
    </location>
</feature>
<dbReference type="AlphaFoldDB" id="A0A7W6BKU4"/>
<proteinExistence type="inferred from homology"/>
<name>A0A7W6BKU4_9SPHN</name>
<keyword evidence="3" id="KW-0862">Zinc</keyword>